<reference evidence="2" key="2">
    <citation type="submission" date="2020-09" db="EMBL/GenBank/DDBJ databases">
        <authorList>
            <person name="Sun Q."/>
            <person name="Ohkuma M."/>
        </authorList>
    </citation>
    <scope>NUCLEOTIDE SEQUENCE</scope>
    <source>
        <strain evidence="2">JCM 5069</strain>
    </source>
</reference>
<feature type="domain" description="UbiC transcription regulator-associated" evidence="1">
    <location>
        <begin position="40"/>
        <end position="188"/>
    </location>
</feature>
<accession>A0A919L5R5</accession>
<dbReference type="EMBL" id="BNCD01000020">
    <property type="protein sequence ID" value="GHH85855.1"/>
    <property type="molecule type" value="Genomic_DNA"/>
</dbReference>
<dbReference type="PANTHER" id="PTHR44846:SF17">
    <property type="entry name" value="GNTR-FAMILY TRANSCRIPTIONAL REGULATOR"/>
    <property type="match status" value="1"/>
</dbReference>
<dbReference type="InterPro" id="IPR028978">
    <property type="entry name" value="Chorismate_lyase_/UTRA_dom_sf"/>
</dbReference>
<dbReference type="GO" id="GO:0003677">
    <property type="term" value="F:DNA binding"/>
    <property type="evidence" value="ECO:0007669"/>
    <property type="project" value="InterPro"/>
</dbReference>
<keyword evidence="3" id="KW-1185">Reference proteome</keyword>
<dbReference type="SMART" id="SM00866">
    <property type="entry name" value="UTRA"/>
    <property type="match status" value="1"/>
</dbReference>
<evidence type="ECO:0000313" key="2">
    <source>
        <dbReference type="EMBL" id="GHH85855.1"/>
    </source>
</evidence>
<proteinExistence type="predicted"/>
<name>A0A919L5R5_9ACTN</name>
<reference evidence="2" key="1">
    <citation type="journal article" date="2014" name="Int. J. Syst. Evol. Microbiol.">
        <title>Complete genome sequence of Corynebacterium casei LMG S-19264T (=DSM 44701T), isolated from a smear-ripened cheese.</title>
        <authorList>
            <consortium name="US DOE Joint Genome Institute (JGI-PGF)"/>
            <person name="Walter F."/>
            <person name="Albersmeier A."/>
            <person name="Kalinowski J."/>
            <person name="Ruckert C."/>
        </authorList>
    </citation>
    <scope>NUCLEOTIDE SEQUENCE</scope>
    <source>
        <strain evidence="2">JCM 5069</strain>
    </source>
</reference>
<protein>
    <recommendedName>
        <fullName evidence="1">UbiC transcription regulator-associated domain-containing protein</fullName>
    </recommendedName>
</protein>
<dbReference type="InterPro" id="IPR050679">
    <property type="entry name" value="Bact_HTH_transcr_reg"/>
</dbReference>
<dbReference type="Proteomes" id="UP000603708">
    <property type="component" value="Unassembled WGS sequence"/>
</dbReference>
<dbReference type="PANTHER" id="PTHR44846">
    <property type="entry name" value="MANNOSYL-D-GLYCERATE TRANSPORT/METABOLISM SYSTEM REPRESSOR MNGR-RELATED"/>
    <property type="match status" value="1"/>
</dbReference>
<gene>
    <name evidence="2" type="ORF">GCM10018793_55410</name>
</gene>
<organism evidence="2 3">
    <name type="scientific">Streptomyces sulfonofaciens</name>
    <dbReference type="NCBI Taxonomy" id="68272"/>
    <lineage>
        <taxon>Bacteria</taxon>
        <taxon>Bacillati</taxon>
        <taxon>Actinomycetota</taxon>
        <taxon>Actinomycetes</taxon>
        <taxon>Kitasatosporales</taxon>
        <taxon>Streptomycetaceae</taxon>
        <taxon>Streptomyces</taxon>
    </lineage>
</organism>
<dbReference type="RefSeq" id="WP_189936683.1">
    <property type="nucleotide sequence ID" value="NZ_BNCD01000020.1"/>
</dbReference>
<dbReference type="GO" id="GO:0045892">
    <property type="term" value="P:negative regulation of DNA-templated transcription"/>
    <property type="evidence" value="ECO:0007669"/>
    <property type="project" value="TreeGrafter"/>
</dbReference>
<sequence length="198" mass="21841">MAETYERVRWVRPNSRYQWEKDRARWPEERRARSGATEHDTGLASADLVFHARYRQVPADPDLAAAFGVAAGTVLVERTYRTRPGARGAPLGLVTSRLVREMVAANPDLLTSAGEPWPGGTPHQLATVGIELDRVEDRVTARPPTAEEAHELALPPGASVLLLRKTSFDTAGRVVEVADVTLPGDRTELVFTTPLLRW</sequence>
<comment type="caution">
    <text evidence="2">The sequence shown here is derived from an EMBL/GenBank/DDBJ whole genome shotgun (WGS) entry which is preliminary data.</text>
</comment>
<dbReference type="Pfam" id="PF07702">
    <property type="entry name" value="UTRA"/>
    <property type="match status" value="1"/>
</dbReference>
<dbReference type="AlphaFoldDB" id="A0A919L5R5"/>
<dbReference type="InterPro" id="IPR011663">
    <property type="entry name" value="UTRA"/>
</dbReference>
<dbReference type="Gene3D" id="3.40.1410.10">
    <property type="entry name" value="Chorismate lyase-like"/>
    <property type="match status" value="1"/>
</dbReference>
<evidence type="ECO:0000313" key="3">
    <source>
        <dbReference type="Proteomes" id="UP000603708"/>
    </source>
</evidence>
<evidence type="ECO:0000259" key="1">
    <source>
        <dbReference type="SMART" id="SM00866"/>
    </source>
</evidence>
<dbReference type="SUPFAM" id="SSF64288">
    <property type="entry name" value="Chorismate lyase-like"/>
    <property type="match status" value="1"/>
</dbReference>